<keyword evidence="3" id="KW-1185">Reference proteome</keyword>
<dbReference type="GO" id="GO:0016301">
    <property type="term" value="F:kinase activity"/>
    <property type="evidence" value="ECO:0007669"/>
    <property type="project" value="UniProtKB-KW"/>
</dbReference>
<reference evidence="2 3" key="1">
    <citation type="submission" date="2024-03" db="EMBL/GenBank/DDBJ databases">
        <title>The Acrasis kona genome and developmental transcriptomes reveal deep origins of eukaryotic multicellular pathways.</title>
        <authorList>
            <person name="Sheikh S."/>
            <person name="Fu C.-J."/>
            <person name="Brown M.W."/>
            <person name="Baldauf S.L."/>
        </authorList>
    </citation>
    <scope>NUCLEOTIDE SEQUENCE [LARGE SCALE GENOMIC DNA]</scope>
    <source>
        <strain evidence="2 3">ATCC MYA-3509</strain>
    </source>
</reference>
<dbReference type="Proteomes" id="UP001431209">
    <property type="component" value="Unassembled WGS sequence"/>
</dbReference>
<evidence type="ECO:0000313" key="2">
    <source>
        <dbReference type="EMBL" id="KAL0492007.1"/>
    </source>
</evidence>
<comment type="caution">
    <text evidence="2">The sequence shown here is derived from an EMBL/GenBank/DDBJ whole genome shotgun (WGS) entry which is preliminary data.</text>
</comment>
<accession>A0AAW2ZTV8</accession>
<keyword evidence="2" id="KW-0808">Transferase</keyword>
<protein>
    <submittedName>
        <fullName evidence="2">Cytidylate kinase</fullName>
    </submittedName>
</protein>
<dbReference type="EMBL" id="JAOPGA020001893">
    <property type="protein sequence ID" value="KAL0492007.1"/>
    <property type="molecule type" value="Genomic_DNA"/>
</dbReference>
<dbReference type="AlphaFoldDB" id="A0AAW2ZTV8"/>
<evidence type="ECO:0000256" key="1">
    <source>
        <dbReference type="SAM" id="MobiDB-lite"/>
    </source>
</evidence>
<sequence>MPDKKPVSSKKKAVKKANPMAKLLSEMSQNYTPPSKKAFESVEDKWVKIHVRLMNWRALNFDLRVLESTNLHVIEQKIAERHGGSIQQIKIYHDNVAPNCEVTAKDFDKSLRQIYGFDEMGPHYAKKKHQPVEQEATTADDADSQPPAQQPQQSQSTEPEVASSARPHDMFNIDGELDYDYECVLYYDFAHFESDCPLLKTSPRLKEALNDSDKKNKNKTYVP</sequence>
<feature type="compositionally biased region" description="Low complexity" evidence="1">
    <location>
        <begin position="144"/>
        <end position="157"/>
    </location>
</feature>
<name>A0AAW2ZTV8_9EUKA</name>
<organism evidence="2 3">
    <name type="scientific">Acrasis kona</name>
    <dbReference type="NCBI Taxonomy" id="1008807"/>
    <lineage>
        <taxon>Eukaryota</taxon>
        <taxon>Discoba</taxon>
        <taxon>Heterolobosea</taxon>
        <taxon>Tetramitia</taxon>
        <taxon>Eutetramitia</taxon>
        <taxon>Acrasidae</taxon>
        <taxon>Acrasis</taxon>
    </lineage>
</organism>
<feature type="region of interest" description="Disordered" evidence="1">
    <location>
        <begin position="125"/>
        <end position="167"/>
    </location>
</feature>
<proteinExistence type="predicted"/>
<gene>
    <name evidence="2" type="ORF">AKO1_010108</name>
</gene>
<keyword evidence="2" id="KW-0418">Kinase</keyword>
<evidence type="ECO:0000313" key="3">
    <source>
        <dbReference type="Proteomes" id="UP001431209"/>
    </source>
</evidence>